<feature type="transmembrane region" description="Helical" evidence="1">
    <location>
        <begin position="279"/>
        <end position="296"/>
    </location>
</feature>
<keyword evidence="3" id="KW-1185">Reference proteome</keyword>
<sequence length="474" mass="51711">MLPLPSSHVRWSDRRLFGAWAAIALALVIALAFLPATMINADEVHYAGQARALLHGRLVPADGDAFPTPLVDAAQHVRYPLGWPLLLAPAAAIGFRWMYLLPLAAHLFGGALVGRLLTRRGISSWLAAAYLFHPLFWSFSRTLMSDLPAAVLLLAAMDAWEEGRPGRNALAIAYSCFIRIGAIISAVGFGLSILPDAWRRRRDVVLIGAASAVAIAVGWWITRLTHVDTAHYGYAQSSSSLLNGKTFFENLVLYGAGLLLIPPFPLLCIVLAFRRCERWILTAIPILVFFLLYSYHDQSARWLETLLGGQRLVLTAHVVLFVATAGVWSRLPLLNRPAWVLAGAALVGIAACLAVRRLERRYAGAVQAIAACEPARLGFNSNASRAALSIDAKEYHMVDDRDPVGLGDVVLIAPQYTSNRPNVELLPYTIPSSLRDGARSCRRVGEYYLFDMAGRCPAALEDTGCDPHPSHASH</sequence>
<feature type="transmembrane region" description="Helical" evidence="1">
    <location>
        <begin position="204"/>
        <end position="222"/>
    </location>
</feature>
<feature type="transmembrane region" description="Helical" evidence="1">
    <location>
        <begin position="338"/>
        <end position="355"/>
    </location>
</feature>
<name>A0ABZ2LLV0_9BACT</name>
<feature type="transmembrane region" description="Helical" evidence="1">
    <location>
        <begin position="97"/>
        <end position="118"/>
    </location>
</feature>
<evidence type="ECO:0000313" key="3">
    <source>
        <dbReference type="Proteomes" id="UP001370348"/>
    </source>
</evidence>
<evidence type="ECO:0000256" key="1">
    <source>
        <dbReference type="SAM" id="Phobius"/>
    </source>
</evidence>
<gene>
    <name evidence="2" type="ORF">LZC94_28145</name>
</gene>
<proteinExistence type="predicted"/>
<protein>
    <recommendedName>
        <fullName evidence="4">Mannosyltransferase</fullName>
    </recommendedName>
</protein>
<reference evidence="2 3" key="1">
    <citation type="submission" date="2021-12" db="EMBL/GenBank/DDBJ databases">
        <title>Discovery of the Pendulisporaceae a myxobacterial family with distinct sporulation behavior and unique specialized metabolism.</title>
        <authorList>
            <person name="Garcia R."/>
            <person name="Popoff A."/>
            <person name="Bader C.D."/>
            <person name="Loehr J."/>
            <person name="Walesch S."/>
            <person name="Walt C."/>
            <person name="Boldt J."/>
            <person name="Bunk B."/>
            <person name="Haeckl F.J.F.P.J."/>
            <person name="Gunesch A.P."/>
            <person name="Birkelbach J."/>
            <person name="Nuebel U."/>
            <person name="Pietschmann T."/>
            <person name="Bach T."/>
            <person name="Mueller R."/>
        </authorList>
    </citation>
    <scope>NUCLEOTIDE SEQUENCE [LARGE SCALE GENOMIC DNA]</scope>
    <source>
        <strain evidence="2 3">MSr11954</strain>
    </source>
</reference>
<dbReference type="RefSeq" id="WP_394821339.1">
    <property type="nucleotide sequence ID" value="NZ_CP089984.1"/>
</dbReference>
<keyword evidence="1" id="KW-0472">Membrane</keyword>
<evidence type="ECO:0000313" key="2">
    <source>
        <dbReference type="EMBL" id="WXB11717.1"/>
    </source>
</evidence>
<feature type="transmembrane region" description="Helical" evidence="1">
    <location>
        <begin position="251"/>
        <end position="272"/>
    </location>
</feature>
<feature type="transmembrane region" description="Helical" evidence="1">
    <location>
        <begin position="169"/>
        <end position="192"/>
    </location>
</feature>
<keyword evidence="1" id="KW-0812">Transmembrane</keyword>
<dbReference type="Proteomes" id="UP001370348">
    <property type="component" value="Chromosome"/>
</dbReference>
<evidence type="ECO:0008006" key="4">
    <source>
        <dbReference type="Google" id="ProtNLM"/>
    </source>
</evidence>
<accession>A0ABZ2LLV0</accession>
<keyword evidence="1" id="KW-1133">Transmembrane helix</keyword>
<dbReference type="EMBL" id="CP089984">
    <property type="protein sequence ID" value="WXB11717.1"/>
    <property type="molecule type" value="Genomic_DNA"/>
</dbReference>
<organism evidence="2 3">
    <name type="scientific">Pendulispora albinea</name>
    <dbReference type="NCBI Taxonomy" id="2741071"/>
    <lineage>
        <taxon>Bacteria</taxon>
        <taxon>Pseudomonadati</taxon>
        <taxon>Myxococcota</taxon>
        <taxon>Myxococcia</taxon>
        <taxon>Myxococcales</taxon>
        <taxon>Sorangiineae</taxon>
        <taxon>Pendulisporaceae</taxon>
        <taxon>Pendulispora</taxon>
    </lineage>
</organism>